<organism evidence="2 3">
    <name type="scientific">Muricoprocola aceti</name>
    <dbReference type="NCBI Taxonomy" id="2981772"/>
    <lineage>
        <taxon>Bacteria</taxon>
        <taxon>Bacillati</taxon>
        <taxon>Bacillota</taxon>
        <taxon>Clostridia</taxon>
        <taxon>Lachnospirales</taxon>
        <taxon>Lachnospiraceae</taxon>
        <taxon>Muricoprocola</taxon>
    </lineage>
</organism>
<sequence length="74" mass="8437">MKKMKRLLALVTVFILVALYAAALIFALIDSPWAFSVFKACIGLTVVLPCLLYIYLWIYKVLNKNSHNEESSEK</sequence>
<gene>
    <name evidence="2" type="ORF">OCV47_14635</name>
</gene>
<protein>
    <submittedName>
        <fullName evidence="2">Uncharacterized protein</fullName>
    </submittedName>
</protein>
<name>A0ABT2SPY5_9FIRM</name>
<feature type="transmembrane region" description="Helical" evidence="1">
    <location>
        <begin position="37"/>
        <end position="58"/>
    </location>
</feature>
<dbReference type="Proteomes" id="UP001652338">
    <property type="component" value="Unassembled WGS sequence"/>
</dbReference>
<evidence type="ECO:0000313" key="2">
    <source>
        <dbReference type="EMBL" id="MCU6726541.1"/>
    </source>
</evidence>
<keyword evidence="1" id="KW-1133">Transmembrane helix</keyword>
<evidence type="ECO:0000313" key="3">
    <source>
        <dbReference type="Proteomes" id="UP001652338"/>
    </source>
</evidence>
<comment type="caution">
    <text evidence="2">The sequence shown here is derived from an EMBL/GenBank/DDBJ whole genome shotgun (WGS) entry which is preliminary data.</text>
</comment>
<dbReference type="RefSeq" id="WP_262655803.1">
    <property type="nucleotide sequence ID" value="NZ_JAOQKE010000028.1"/>
</dbReference>
<proteinExistence type="predicted"/>
<dbReference type="EMBL" id="JAOQKE010000028">
    <property type="protein sequence ID" value="MCU6726541.1"/>
    <property type="molecule type" value="Genomic_DNA"/>
</dbReference>
<accession>A0ABT2SPY5</accession>
<evidence type="ECO:0000256" key="1">
    <source>
        <dbReference type="SAM" id="Phobius"/>
    </source>
</evidence>
<keyword evidence="1" id="KW-0472">Membrane</keyword>
<keyword evidence="1" id="KW-0812">Transmembrane</keyword>
<keyword evidence="3" id="KW-1185">Reference proteome</keyword>
<reference evidence="2 3" key="1">
    <citation type="journal article" date="2021" name="ISME Commun">
        <title>Automated analysis of genomic sequences facilitates high-throughput and comprehensive description of bacteria.</title>
        <authorList>
            <person name="Hitch T.C.A."/>
        </authorList>
    </citation>
    <scope>NUCLEOTIDE SEQUENCE [LARGE SCALE GENOMIC DNA]</scope>
    <source>
        <strain evidence="2 3">Sanger_29</strain>
    </source>
</reference>